<comment type="caution">
    <text evidence="2">The sequence shown here is derived from an EMBL/GenBank/DDBJ whole genome shotgun (WGS) entry which is preliminary data.</text>
</comment>
<evidence type="ECO:0000313" key="2">
    <source>
        <dbReference type="EMBL" id="OLV17492.1"/>
    </source>
</evidence>
<organism evidence="2 3">
    <name type="scientific">Deinococcus marmoris</name>
    <dbReference type="NCBI Taxonomy" id="249408"/>
    <lineage>
        <taxon>Bacteria</taxon>
        <taxon>Thermotogati</taxon>
        <taxon>Deinococcota</taxon>
        <taxon>Deinococci</taxon>
        <taxon>Deinococcales</taxon>
        <taxon>Deinococcaceae</taxon>
        <taxon>Deinococcus</taxon>
    </lineage>
</organism>
<evidence type="ECO:0000259" key="1">
    <source>
        <dbReference type="Pfam" id="PF12728"/>
    </source>
</evidence>
<protein>
    <recommendedName>
        <fullName evidence="1">Helix-turn-helix domain-containing protein</fullName>
    </recommendedName>
</protein>
<dbReference type="InterPro" id="IPR010093">
    <property type="entry name" value="SinI_DNA-bd"/>
</dbReference>
<gene>
    <name evidence="2" type="ORF">BOO71_0008689</name>
</gene>
<dbReference type="Pfam" id="PF12728">
    <property type="entry name" value="HTH_17"/>
    <property type="match status" value="1"/>
</dbReference>
<evidence type="ECO:0000313" key="3">
    <source>
        <dbReference type="Proteomes" id="UP000186607"/>
    </source>
</evidence>
<name>A0A1U7NX45_9DEIO</name>
<dbReference type="InterPro" id="IPR041657">
    <property type="entry name" value="HTH_17"/>
</dbReference>
<dbReference type="NCBIfam" id="TIGR01764">
    <property type="entry name" value="excise"/>
    <property type="match status" value="1"/>
</dbReference>
<accession>A0A1U7NX45</accession>
<dbReference type="AlphaFoldDB" id="A0A1U7NX45"/>
<dbReference type="STRING" id="249408.BOO71_0008689"/>
<proteinExistence type="predicted"/>
<dbReference type="Proteomes" id="UP000186607">
    <property type="component" value="Unassembled WGS sequence"/>
</dbReference>
<reference evidence="2 3" key="1">
    <citation type="submission" date="2017-01" db="EMBL/GenBank/DDBJ databases">
        <title>Genome Analysis of Deinococcus marmoris KOPRI26562.</title>
        <authorList>
            <person name="Kim J.H."/>
            <person name="Oh H.-M."/>
        </authorList>
    </citation>
    <scope>NUCLEOTIDE SEQUENCE [LARGE SCALE GENOMIC DNA]</scope>
    <source>
        <strain evidence="2 3">KOPRI26562</strain>
    </source>
</reference>
<dbReference type="GO" id="GO:0003677">
    <property type="term" value="F:DNA binding"/>
    <property type="evidence" value="ECO:0007669"/>
    <property type="project" value="InterPro"/>
</dbReference>
<keyword evidence="3" id="KW-1185">Reference proteome</keyword>
<dbReference type="EMBL" id="MSTI01000097">
    <property type="protein sequence ID" value="OLV17492.1"/>
    <property type="molecule type" value="Genomic_DNA"/>
</dbReference>
<feature type="domain" description="Helix-turn-helix" evidence="1">
    <location>
        <begin position="1"/>
        <end position="40"/>
    </location>
</feature>
<sequence length="43" mass="4674">MLGIGRNGVYALIRAGKLRHIKVGRKILVPLSAIEDFLNGGQK</sequence>